<feature type="transmembrane region" description="Helical" evidence="2">
    <location>
        <begin position="257"/>
        <end position="283"/>
    </location>
</feature>
<keyword evidence="4" id="KW-1185">Reference proteome</keyword>
<protein>
    <submittedName>
        <fullName evidence="3">Uncharacterized protein</fullName>
    </submittedName>
</protein>
<name>A0A1U7J7J7_9CYAN</name>
<sequence>MKRKQTLLNKLYWRMIEPFIEFLSALLERLPATPWGYGTFKAENLFDDVHTRPFAEFLKAYFPAEFSRWYHQVHSATAIVNNENENVKWLEGEIERLQDRGEQLTSEFEQMREGLFEEGSYSPFKRRHPKTELERRQHKLDSLTNLSTWLSCGLSVLVFLGLCELFELDVFRLGENPIIAAIFALSAMSVSIGAKSQIAVFSEQRFLAHARNSKLYSVFSGALISSLGVLFVAETGFALPGLLTIFNSSLGGGTGNAIAAVGAMLGAGLFSATNLGLGVALGWEEAALTLWTEMKEEEIKNGVGSLSSLTTEDLLDLTRLQIASYSAQIERLELQLDRAQWRFNRAYRRARIETKRFNARARRITRQYRQLLGVGQGTGAATGLSALPLIEMNNSK</sequence>
<dbReference type="STRING" id="549789.NIES30_08145"/>
<reference evidence="3 4" key="1">
    <citation type="submission" date="2016-11" db="EMBL/GenBank/DDBJ databases">
        <title>Draft Genome Sequences of Nine Cyanobacterial Strains from Diverse Habitats.</title>
        <authorList>
            <person name="Zhu T."/>
            <person name="Hou S."/>
            <person name="Lu X."/>
            <person name="Hess W.R."/>
        </authorList>
    </citation>
    <scope>NUCLEOTIDE SEQUENCE [LARGE SCALE GENOMIC DNA]</scope>
    <source>
        <strain evidence="3 4">NIES-30</strain>
    </source>
</reference>
<feature type="coiled-coil region" evidence="1">
    <location>
        <begin position="80"/>
        <end position="114"/>
    </location>
</feature>
<keyword evidence="1" id="KW-0175">Coiled coil</keyword>
<evidence type="ECO:0000313" key="3">
    <source>
        <dbReference type="EMBL" id="OKH49124.1"/>
    </source>
</evidence>
<evidence type="ECO:0000256" key="1">
    <source>
        <dbReference type="SAM" id="Coils"/>
    </source>
</evidence>
<feature type="transmembrane region" description="Helical" evidence="2">
    <location>
        <begin position="177"/>
        <end position="194"/>
    </location>
</feature>
<dbReference type="AlphaFoldDB" id="A0A1U7J7J7"/>
<dbReference type="Proteomes" id="UP000185557">
    <property type="component" value="Unassembled WGS sequence"/>
</dbReference>
<dbReference type="OrthoDB" id="9818770at2"/>
<comment type="caution">
    <text evidence="3">The sequence shown here is derived from an EMBL/GenBank/DDBJ whole genome shotgun (WGS) entry which is preliminary data.</text>
</comment>
<gene>
    <name evidence="3" type="ORF">NIES30_08145</name>
</gene>
<accession>A0A1U7J7J7</accession>
<evidence type="ECO:0000313" key="4">
    <source>
        <dbReference type="Proteomes" id="UP000185557"/>
    </source>
</evidence>
<dbReference type="RefSeq" id="WP_073607907.1">
    <property type="nucleotide sequence ID" value="NZ_MRCG01000004.1"/>
</dbReference>
<proteinExistence type="predicted"/>
<organism evidence="3 4">
    <name type="scientific">Phormidium tenue NIES-30</name>
    <dbReference type="NCBI Taxonomy" id="549789"/>
    <lineage>
        <taxon>Bacteria</taxon>
        <taxon>Bacillati</taxon>
        <taxon>Cyanobacteriota</taxon>
        <taxon>Cyanophyceae</taxon>
        <taxon>Oscillatoriophycideae</taxon>
        <taxon>Oscillatoriales</taxon>
        <taxon>Oscillatoriaceae</taxon>
        <taxon>Phormidium</taxon>
    </lineage>
</organism>
<evidence type="ECO:0000256" key="2">
    <source>
        <dbReference type="SAM" id="Phobius"/>
    </source>
</evidence>
<keyword evidence="2" id="KW-0472">Membrane</keyword>
<keyword evidence="2" id="KW-1133">Transmembrane helix</keyword>
<keyword evidence="2" id="KW-0812">Transmembrane</keyword>
<feature type="transmembrane region" description="Helical" evidence="2">
    <location>
        <begin position="215"/>
        <end position="237"/>
    </location>
</feature>
<feature type="transmembrane region" description="Helical" evidence="2">
    <location>
        <begin position="143"/>
        <end position="162"/>
    </location>
</feature>
<feature type="coiled-coil region" evidence="1">
    <location>
        <begin position="315"/>
        <end position="349"/>
    </location>
</feature>
<dbReference type="EMBL" id="MRCG01000004">
    <property type="protein sequence ID" value="OKH49124.1"/>
    <property type="molecule type" value="Genomic_DNA"/>
</dbReference>